<accession>A0ABT3E3J7</accession>
<feature type="domain" description="Cell envelope-related transcriptional attenuator" evidence="4">
    <location>
        <begin position="108"/>
        <end position="278"/>
    </location>
</feature>
<gene>
    <name evidence="5" type="ORF">OIT44_02720</name>
</gene>
<dbReference type="NCBIfam" id="TIGR00350">
    <property type="entry name" value="lytR_cpsA_psr"/>
    <property type="match status" value="1"/>
</dbReference>
<dbReference type="Proteomes" id="UP001526225">
    <property type="component" value="Unassembled WGS sequence"/>
</dbReference>
<dbReference type="Gene3D" id="3.40.630.190">
    <property type="entry name" value="LCP protein"/>
    <property type="match status" value="1"/>
</dbReference>
<keyword evidence="3" id="KW-0472">Membrane</keyword>
<proteinExistence type="inferred from homology"/>
<dbReference type="InterPro" id="IPR004474">
    <property type="entry name" value="LytR_CpsA_psr"/>
</dbReference>
<feature type="region of interest" description="Disordered" evidence="2">
    <location>
        <begin position="1"/>
        <end position="30"/>
    </location>
</feature>
<sequence>MADEQSLRMERLDASRTAGKDNSPKKPKKPKKRWAKVVLITLLALLTLGIGASAYVYFQAKSAIDQSYQSADIQKVRDTDKALSDGKPVSILLLGTDTGELGREYKGRTDSMMLVTINPKTKETRMVSIPRDTLVSIPGANPPFPQKINAAYEVGSAGVAIETVQNWLNVPIDYYALVNMGGLEKVVDKIGGIQVVSPLTFDFNPDTARADAGNLYSFTQGSSSYSHTGEDGVTKHFDTMDGKAALAFSRMRYADGEGDYGRQARQRLVLEAIMHKVAKNPQLLLSADFLDAMADSAQTDLTFGNMTTLGLKYNSALGKLTSDFVQGKGQMLSSGSTEVVSREEQQRVTDVIREGLGLEAKTTGNLYGGEVSVAEMQAAGVPTE</sequence>
<evidence type="ECO:0000256" key="2">
    <source>
        <dbReference type="SAM" id="MobiDB-lite"/>
    </source>
</evidence>
<dbReference type="EMBL" id="JAOZFE010000002">
    <property type="protein sequence ID" value="MCW0952984.1"/>
    <property type="molecule type" value="Genomic_DNA"/>
</dbReference>
<reference evidence="5 6" key="1">
    <citation type="submission" date="2022-10" db="EMBL/GenBank/DDBJ databases">
        <title>Weissella fermenti sp. nov., isolated from fermented cabbage.</title>
        <authorList>
            <person name="Lee J.K."/>
            <person name="Baek J.H."/>
            <person name="Choi D.G."/>
            <person name="Kim J.M."/>
            <person name="Jeon C.O."/>
        </authorList>
    </citation>
    <scope>NUCLEOTIDE SEQUENCE [LARGE SCALE GENOMIC DNA]</scope>
    <source>
        <strain evidence="5 6">KACC 18534</strain>
    </source>
</reference>
<dbReference type="Pfam" id="PF03816">
    <property type="entry name" value="LytR_cpsA_psr"/>
    <property type="match status" value="1"/>
</dbReference>
<dbReference type="RefSeq" id="WP_213408311.1">
    <property type="nucleotide sequence ID" value="NZ_CP074441.1"/>
</dbReference>
<evidence type="ECO:0000256" key="3">
    <source>
        <dbReference type="SAM" id="Phobius"/>
    </source>
</evidence>
<evidence type="ECO:0000313" key="6">
    <source>
        <dbReference type="Proteomes" id="UP001526225"/>
    </source>
</evidence>
<keyword evidence="3" id="KW-0812">Transmembrane</keyword>
<protein>
    <submittedName>
        <fullName evidence="5">LCP family protein</fullName>
    </submittedName>
</protein>
<evidence type="ECO:0000313" key="5">
    <source>
        <dbReference type="EMBL" id="MCW0952984.1"/>
    </source>
</evidence>
<dbReference type="PANTHER" id="PTHR33392:SF6">
    <property type="entry name" value="POLYISOPRENYL-TEICHOIC ACID--PEPTIDOGLYCAN TEICHOIC ACID TRANSFERASE TAGU"/>
    <property type="match status" value="1"/>
</dbReference>
<keyword evidence="6" id="KW-1185">Reference proteome</keyword>
<evidence type="ECO:0000256" key="1">
    <source>
        <dbReference type="ARBA" id="ARBA00006068"/>
    </source>
</evidence>
<comment type="caution">
    <text evidence="5">The sequence shown here is derived from an EMBL/GenBank/DDBJ whole genome shotgun (WGS) entry which is preliminary data.</text>
</comment>
<comment type="similarity">
    <text evidence="1">Belongs to the LytR/CpsA/Psr (LCP) family.</text>
</comment>
<evidence type="ECO:0000259" key="4">
    <source>
        <dbReference type="Pfam" id="PF03816"/>
    </source>
</evidence>
<dbReference type="InterPro" id="IPR050922">
    <property type="entry name" value="LytR/CpsA/Psr_CW_biosynth"/>
</dbReference>
<name>A0ABT3E3J7_9LACO</name>
<dbReference type="PANTHER" id="PTHR33392">
    <property type="entry name" value="POLYISOPRENYL-TEICHOIC ACID--PEPTIDOGLYCAN TEICHOIC ACID TRANSFERASE TAGU"/>
    <property type="match status" value="1"/>
</dbReference>
<organism evidence="5 6">
    <name type="scientific">Weissella ceti</name>
    <dbReference type="NCBI Taxonomy" id="759620"/>
    <lineage>
        <taxon>Bacteria</taxon>
        <taxon>Bacillati</taxon>
        <taxon>Bacillota</taxon>
        <taxon>Bacilli</taxon>
        <taxon>Lactobacillales</taxon>
        <taxon>Lactobacillaceae</taxon>
        <taxon>Weissella</taxon>
    </lineage>
</organism>
<feature type="compositionally biased region" description="Basic and acidic residues" evidence="2">
    <location>
        <begin position="1"/>
        <end position="24"/>
    </location>
</feature>
<feature type="transmembrane region" description="Helical" evidence="3">
    <location>
        <begin position="34"/>
        <end position="58"/>
    </location>
</feature>
<keyword evidence="3" id="KW-1133">Transmembrane helix</keyword>